<keyword evidence="4" id="KW-1185">Reference proteome</keyword>
<evidence type="ECO:0000313" key="4">
    <source>
        <dbReference type="Proteomes" id="UP001166191"/>
    </source>
</evidence>
<gene>
    <name evidence="3" type="ORF">KNW02_09880</name>
</gene>
<name>A0ABS6AKI9_9RHOB</name>
<dbReference type="EMBL" id="JAHKNG010000014">
    <property type="protein sequence ID" value="MBU3030427.1"/>
    <property type="molecule type" value="Genomic_DNA"/>
</dbReference>
<protein>
    <recommendedName>
        <fullName evidence="1">UPF0102 protein KNW02_09880</fullName>
    </recommendedName>
</protein>
<accession>A0ABS6AKI9</accession>
<dbReference type="HAMAP" id="MF_00048">
    <property type="entry name" value="UPF0102"/>
    <property type="match status" value="1"/>
</dbReference>
<feature type="region of interest" description="Disordered" evidence="2">
    <location>
        <begin position="1"/>
        <end position="25"/>
    </location>
</feature>
<organism evidence="3 4">
    <name type="scientific">Paracoccus marinaquae</name>
    <dbReference type="NCBI Taxonomy" id="2841926"/>
    <lineage>
        <taxon>Bacteria</taxon>
        <taxon>Pseudomonadati</taxon>
        <taxon>Pseudomonadota</taxon>
        <taxon>Alphaproteobacteria</taxon>
        <taxon>Rhodobacterales</taxon>
        <taxon>Paracoccaceae</taxon>
        <taxon>Paracoccus</taxon>
    </lineage>
</organism>
<dbReference type="Proteomes" id="UP001166191">
    <property type="component" value="Unassembled WGS sequence"/>
</dbReference>
<feature type="compositionally biased region" description="Polar residues" evidence="2">
    <location>
        <begin position="1"/>
        <end position="11"/>
    </location>
</feature>
<dbReference type="PANTHER" id="PTHR34039">
    <property type="entry name" value="UPF0102 PROTEIN YRAN"/>
    <property type="match status" value="1"/>
</dbReference>
<proteinExistence type="inferred from homology"/>
<sequence length="147" mass="15751">MDGRSGNSSWSAAPGSRGDDRDRTPAARRARGRLANLSGAMAEDAVAQGLEAMGMSVVARRWRGVSGEIDLICRDGNCTVFVEVKQAASHVEAGQRLGRRQMDRICAAAAEYCAMQPPGPQDEMRFDVALVDALGRVEVLKNAFAEV</sequence>
<dbReference type="Pfam" id="PF02021">
    <property type="entry name" value="UPF0102"/>
    <property type="match status" value="1"/>
</dbReference>
<comment type="similarity">
    <text evidence="1">Belongs to the UPF0102 family.</text>
</comment>
<evidence type="ECO:0000256" key="1">
    <source>
        <dbReference type="HAMAP-Rule" id="MF_00048"/>
    </source>
</evidence>
<evidence type="ECO:0000256" key="2">
    <source>
        <dbReference type="SAM" id="MobiDB-lite"/>
    </source>
</evidence>
<reference evidence="3" key="1">
    <citation type="submission" date="2021-06" db="EMBL/GenBank/DDBJ databases">
        <title>Paracoccus bacterium XHP0099 sp. nov., isolated from the surface waters of the Yellow Sea.</title>
        <authorList>
            <person name="Xue H."/>
            <person name="Zhang D."/>
        </authorList>
    </citation>
    <scope>NUCLEOTIDE SEQUENCE</scope>
    <source>
        <strain evidence="3">XHP0099</strain>
    </source>
</reference>
<comment type="caution">
    <text evidence="3">The sequence shown here is derived from an EMBL/GenBank/DDBJ whole genome shotgun (WGS) entry which is preliminary data.</text>
</comment>
<evidence type="ECO:0000313" key="3">
    <source>
        <dbReference type="EMBL" id="MBU3030427.1"/>
    </source>
</evidence>
<dbReference type="PANTHER" id="PTHR34039:SF1">
    <property type="entry name" value="UPF0102 PROTEIN YRAN"/>
    <property type="match status" value="1"/>
</dbReference>
<dbReference type="InterPro" id="IPR003509">
    <property type="entry name" value="UPF0102_YraN-like"/>
</dbReference>